<keyword evidence="7" id="KW-1185">Reference proteome</keyword>
<dbReference type="Pfam" id="PF01925">
    <property type="entry name" value="TauE"/>
    <property type="match status" value="1"/>
</dbReference>
<keyword evidence="5" id="KW-1003">Cell membrane</keyword>
<dbReference type="AlphaFoldDB" id="A0A1H4GE65"/>
<evidence type="ECO:0000256" key="2">
    <source>
        <dbReference type="ARBA" id="ARBA00022692"/>
    </source>
</evidence>
<keyword evidence="3 5" id="KW-1133">Transmembrane helix</keyword>
<dbReference type="InterPro" id="IPR002781">
    <property type="entry name" value="TM_pro_TauE-like"/>
</dbReference>
<evidence type="ECO:0000313" key="6">
    <source>
        <dbReference type="EMBL" id="SEB07905.1"/>
    </source>
</evidence>
<evidence type="ECO:0000256" key="3">
    <source>
        <dbReference type="ARBA" id="ARBA00022989"/>
    </source>
</evidence>
<dbReference type="GO" id="GO:0005886">
    <property type="term" value="C:plasma membrane"/>
    <property type="evidence" value="ECO:0007669"/>
    <property type="project" value="UniProtKB-SubCell"/>
</dbReference>
<dbReference type="EMBL" id="FNQM01000059">
    <property type="protein sequence ID" value="SEB07905.1"/>
    <property type="molecule type" value="Genomic_DNA"/>
</dbReference>
<evidence type="ECO:0000256" key="4">
    <source>
        <dbReference type="ARBA" id="ARBA00023136"/>
    </source>
</evidence>
<sequence length="208" mass="20996">MLAAILPPAALIPVHGVVQFASNAGRTALMRAAVHGPALPWFLAGTAAGALAGGATLTALPPAVVEIAVGCFILWSVYGRMPSWGVGAAAPAGAISSVLTMAFGATGPFVMAWVRGLGLERQGVVATHAALMSGQHGLKCVAFGLFGFAFGPWLGLCVAMAAAGFLGTVAGRKVLLRRAEAAFRRVLDIVLTLLAARLLWSGVAALAA</sequence>
<comment type="subcellular location">
    <subcellularLocation>
        <location evidence="5">Cell membrane</location>
        <topology evidence="5">Multi-pass membrane protein</topology>
    </subcellularLocation>
    <subcellularLocation>
        <location evidence="1">Membrane</location>
        <topology evidence="1">Multi-pass membrane protein</topology>
    </subcellularLocation>
</comment>
<gene>
    <name evidence="6" type="ORF">SAMN05444370_1594</name>
</gene>
<feature type="transmembrane region" description="Helical" evidence="5">
    <location>
        <begin position="141"/>
        <end position="166"/>
    </location>
</feature>
<dbReference type="Proteomes" id="UP000198703">
    <property type="component" value="Unassembled WGS sequence"/>
</dbReference>
<name>A0A1H4GE65_9RHOB</name>
<dbReference type="STRING" id="89524.SAMN05444370_1594"/>
<feature type="transmembrane region" description="Helical" evidence="5">
    <location>
        <begin position="90"/>
        <end position="114"/>
    </location>
</feature>
<evidence type="ECO:0000256" key="5">
    <source>
        <dbReference type="RuleBase" id="RU363041"/>
    </source>
</evidence>
<feature type="transmembrane region" description="Helical" evidence="5">
    <location>
        <begin position="59"/>
        <end position="78"/>
    </location>
</feature>
<keyword evidence="2 5" id="KW-0812">Transmembrane</keyword>
<proteinExistence type="inferred from homology"/>
<organism evidence="6 7">
    <name type="scientific">Rubrimonas cliftonensis</name>
    <dbReference type="NCBI Taxonomy" id="89524"/>
    <lineage>
        <taxon>Bacteria</taxon>
        <taxon>Pseudomonadati</taxon>
        <taxon>Pseudomonadota</taxon>
        <taxon>Alphaproteobacteria</taxon>
        <taxon>Rhodobacterales</taxon>
        <taxon>Paracoccaceae</taxon>
        <taxon>Rubrimonas</taxon>
    </lineage>
</organism>
<evidence type="ECO:0000256" key="1">
    <source>
        <dbReference type="ARBA" id="ARBA00004141"/>
    </source>
</evidence>
<feature type="transmembrane region" description="Helical" evidence="5">
    <location>
        <begin position="186"/>
        <end position="207"/>
    </location>
</feature>
<keyword evidence="4 5" id="KW-0472">Membrane</keyword>
<accession>A0A1H4GE65</accession>
<protein>
    <recommendedName>
        <fullName evidence="5">Probable membrane transporter protein</fullName>
    </recommendedName>
</protein>
<reference evidence="6 7" key="1">
    <citation type="submission" date="2016-10" db="EMBL/GenBank/DDBJ databases">
        <authorList>
            <person name="de Groot N.N."/>
        </authorList>
    </citation>
    <scope>NUCLEOTIDE SEQUENCE [LARGE SCALE GENOMIC DNA]</scope>
    <source>
        <strain evidence="6 7">DSM 15345</strain>
    </source>
</reference>
<evidence type="ECO:0000313" key="7">
    <source>
        <dbReference type="Proteomes" id="UP000198703"/>
    </source>
</evidence>
<comment type="similarity">
    <text evidence="5">Belongs to the 4-toluene sulfonate uptake permease (TSUP) (TC 2.A.102) family.</text>
</comment>